<keyword evidence="1" id="KW-0472">Membrane</keyword>
<dbReference type="EMBL" id="MW057854">
    <property type="protein sequence ID" value="QPB11939.1"/>
    <property type="molecule type" value="Genomic_DNA"/>
</dbReference>
<sequence length="41" mass="5036">MLDKMKAAWEHFKYNPFLWLVVIWLLIAICMNLYVHGEIVW</sequence>
<evidence type="ECO:0000313" key="3">
    <source>
        <dbReference type="Proteomes" id="UP000663070"/>
    </source>
</evidence>
<reference evidence="2" key="1">
    <citation type="submission" date="2020-10" db="EMBL/GenBank/DDBJ databases">
        <title>Novel bacteriophages targeting Providencia spp. as potential agents for phage therapy.</title>
        <authorList>
            <person name="Rakov C."/>
            <person name="Alkalay-Oren S."/>
            <person name="Coppenhagen-Glazer S."/>
            <person name="Hazan R."/>
        </authorList>
    </citation>
    <scope>NUCLEOTIDE SEQUENCE</scope>
</reference>
<evidence type="ECO:0000313" key="2">
    <source>
        <dbReference type="EMBL" id="QPB11939.1"/>
    </source>
</evidence>
<evidence type="ECO:0000256" key="1">
    <source>
        <dbReference type="SAM" id="Phobius"/>
    </source>
</evidence>
<protein>
    <submittedName>
        <fullName evidence="2">Uncharacterized protein</fullName>
    </submittedName>
</protein>
<proteinExistence type="predicted"/>
<keyword evidence="1" id="KW-0812">Transmembrane</keyword>
<keyword evidence="3" id="KW-1185">Reference proteome</keyword>
<dbReference type="Proteomes" id="UP000663070">
    <property type="component" value="Segment"/>
</dbReference>
<name>A0A873WN19_9CAUD</name>
<keyword evidence="1" id="KW-1133">Transmembrane helix</keyword>
<feature type="transmembrane region" description="Helical" evidence="1">
    <location>
        <begin position="12"/>
        <end position="35"/>
    </location>
</feature>
<accession>A0A873WN19</accession>
<organism evidence="2 3">
    <name type="scientific">Providencia phage PSTCR2</name>
    <dbReference type="NCBI Taxonomy" id="2783544"/>
    <lineage>
        <taxon>Viruses</taxon>
        <taxon>Duplodnaviria</taxon>
        <taxon>Heunggongvirae</taxon>
        <taxon>Uroviricota</taxon>
        <taxon>Caudoviricetes</taxon>
        <taxon>Autographivirales</taxon>
        <taxon>Autotranscriptaviridae</taxon>
        <taxon>Studiervirinae</taxon>
        <taxon>Solymavirus</taxon>
        <taxon>Solymavirus PSTCR2</taxon>
    </lineage>
</organism>